<dbReference type="CDD" id="cd01650">
    <property type="entry name" value="RT_nLTR_like"/>
    <property type="match status" value="1"/>
</dbReference>
<dbReference type="AlphaFoldDB" id="A0AAD4Z080"/>
<dbReference type="GO" id="GO:0008270">
    <property type="term" value="F:zinc ion binding"/>
    <property type="evidence" value="ECO:0007669"/>
    <property type="project" value="UniProtKB-KW"/>
</dbReference>
<keyword evidence="1" id="KW-0479">Metal-binding</keyword>
<evidence type="ECO:0000256" key="1">
    <source>
        <dbReference type="PROSITE-ProRule" id="PRU00047"/>
    </source>
</evidence>
<feature type="region of interest" description="Disordered" evidence="2">
    <location>
        <begin position="275"/>
        <end position="305"/>
    </location>
</feature>
<accession>A0AAD4Z080</accession>
<dbReference type="Pfam" id="PF14392">
    <property type="entry name" value="zf-CCHC_4"/>
    <property type="match status" value="1"/>
</dbReference>
<dbReference type="GO" id="GO:0003676">
    <property type="term" value="F:nucleic acid binding"/>
    <property type="evidence" value="ECO:0007669"/>
    <property type="project" value="InterPro"/>
</dbReference>
<dbReference type="Pfam" id="PF14111">
    <property type="entry name" value="DUF4283"/>
    <property type="match status" value="1"/>
</dbReference>
<protein>
    <recommendedName>
        <fullName evidence="7">CCHC-type domain-containing protein</fullName>
    </recommendedName>
</protein>
<feature type="domain" description="Reverse transcriptase" evidence="4">
    <location>
        <begin position="442"/>
        <end position="693"/>
    </location>
</feature>
<dbReference type="InterPro" id="IPR040256">
    <property type="entry name" value="At4g02000-like"/>
</dbReference>
<dbReference type="InterPro" id="IPR025558">
    <property type="entry name" value="DUF4283"/>
</dbReference>
<proteinExistence type="predicted"/>
<sequence length="693" mass="78363">MEEGSPGVFLKTYRSMKRVRVGDECAPVCNMDDQPNPSLMEHVMSESEHGPTPNSTFGAESFRDKLMNKVSLEKNVGIDISSLDADYDDEDVLIYHRERGPSIQFSDRAMDRLWAWKLIDLVNDYYVVKFDLEEDLNFVMTSGPWIVAGQYLVMQKWRPGFCPATAHITRMAAWLKVSAIQLECLDVWSLKRIGNMLGKLLKIDSLTTAQNRGKFARLCVELDLTKPLEAFVQINQNWYNIEYEGLLDICYHCGRYGHKRENCELRVKVPADVNTESTVGDDSDKMKTGSAGASENDPLADSGLRGPWMNVQSRRRPKPDFKASSGKGFGAKVKGSRFDALRNLSDNFGRDEAASDVFVEQDKSNFNSSFLLDVEHGKKVWTKTKNAKPMFRSALNDISNKPFEGKVPGDMSFRKGGGPSKMSSGKSQWNQCVDDIFQMVVNAFKECRIPEKLNYTLITSVPKVDSPQTMVHFRPISLCYTLYKVISKVLVARLKHILSHIISPNQVSFVPGRQVTDNILIAHELMHKFKLSKGKKGFVAWKIDLSKAYDRLNWKFVEHVLMELGLPCRVTKLILSCVSTMRYQICMSGGLMDQFLPKNGIRQGDPLSPYLFVMCIEKLSHLIGDSVKKGVWKPVKSSQSGKAVSHLFFADDLVLFAKANSTQARVLKSCRERFSLLRFTIYATNTCSSRKMQ</sequence>
<dbReference type="InterPro" id="IPR000477">
    <property type="entry name" value="RT_dom"/>
</dbReference>
<keyword evidence="1" id="KW-0862">Zinc</keyword>
<dbReference type="InterPro" id="IPR001878">
    <property type="entry name" value="Znf_CCHC"/>
</dbReference>
<organism evidence="5 6">
    <name type="scientific">Prunus dulcis</name>
    <name type="common">Almond</name>
    <name type="synonym">Amygdalus dulcis</name>
    <dbReference type="NCBI Taxonomy" id="3755"/>
    <lineage>
        <taxon>Eukaryota</taxon>
        <taxon>Viridiplantae</taxon>
        <taxon>Streptophyta</taxon>
        <taxon>Embryophyta</taxon>
        <taxon>Tracheophyta</taxon>
        <taxon>Spermatophyta</taxon>
        <taxon>Magnoliopsida</taxon>
        <taxon>eudicotyledons</taxon>
        <taxon>Gunneridae</taxon>
        <taxon>Pentapetalae</taxon>
        <taxon>rosids</taxon>
        <taxon>fabids</taxon>
        <taxon>Rosales</taxon>
        <taxon>Rosaceae</taxon>
        <taxon>Amygdaloideae</taxon>
        <taxon>Amygdaleae</taxon>
        <taxon>Prunus</taxon>
    </lineage>
</organism>
<dbReference type="Pfam" id="PF00078">
    <property type="entry name" value="RVT_1"/>
    <property type="match status" value="1"/>
</dbReference>
<dbReference type="PROSITE" id="PS50158">
    <property type="entry name" value="ZF_CCHC"/>
    <property type="match status" value="1"/>
</dbReference>
<evidence type="ECO:0000259" key="4">
    <source>
        <dbReference type="PROSITE" id="PS50878"/>
    </source>
</evidence>
<evidence type="ECO:0000313" key="5">
    <source>
        <dbReference type="EMBL" id="KAI5327834.1"/>
    </source>
</evidence>
<dbReference type="InterPro" id="IPR025836">
    <property type="entry name" value="Zn_knuckle_CX2CX4HX4C"/>
</dbReference>
<comment type="caution">
    <text evidence="5">The sequence shown here is derived from an EMBL/GenBank/DDBJ whole genome shotgun (WGS) entry which is preliminary data.</text>
</comment>
<evidence type="ECO:0008006" key="7">
    <source>
        <dbReference type="Google" id="ProtNLM"/>
    </source>
</evidence>
<feature type="domain" description="CCHC-type" evidence="3">
    <location>
        <begin position="250"/>
        <end position="263"/>
    </location>
</feature>
<dbReference type="PROSITE" id="PS50878">
    <property type="entry name" value="RT_POL"/>
    <property type="match status" value="1"/>
</dbReference>
<reference evidence="5 6" key="1">
    <citation type="journal article" date="2022" name="G3 (Bethesda)">
        <title>Whole-genome sequence and methylome profiling of the almond [Prunus dulcis (Mill.) D.A. Webb] cultivar 'Nonpareil'.</title>
        <authorList>
            <person name="D'Amico-Willman K.M."/>
            <person name="Ouma W.Z."/>
            <person name="Meulia T."/>
            <person name="Sideli G.M."/>
            <person name="Gradziel T.M."/>
            <person name="Fresnedo-Ramirez J."/>
        </authorList>
    </citation>
    <scope>NUCLEOTIDE SEQUENCE [LARGE SCALE GENOMIC DNA]</scope>
    <source>
        <strain evidence="5">Clone GOH B32 T37-40</strain>
    </source>
</reference>
<dbReference type="Proteomes" id="UP001054821">
    <property type="component" value="Chromosome 5"/>
</dbReference>
<dbReference type="PANTHER" id="PTHR31286">
    <property type="entry name" value="GLYCINE-RICH CELL WALL STRUCTURAL PROTEIN 1.8-LIKE"/>
    <property type="match status" value="1"/>
</dbReference>
<dbReference type="SUPFAM" id="SSF56672">
    <property type="entry name" value="DNA/RNA polymerases"/>
    <property type="match status" value="1"/>
</dbReference>
<evidence type="ECO:0000313" key="6">
    <source>
        <dbReference type="Proteomes" id="UP001054821"/>
    </source>
</evidence>
<dbReference type="PANTHER" id="PTHR31286:SF99">
    <property type="entry name" value="DUF4283 DOMAIN-CONTAINING PROTEIN"/>
    <property type="match status" value="1"/>
</dbReference>
<name>A0AAD4Z080_PRUDU</name>
<keyword evidence="1" id="KW-0863">Zinc-finger</keyword>
<gene>
    <name evidence="5" type="ORF">L3X38_027230</name>
</gene>
<evidence type="ECO:0000256" key="2">
    <source>
        <dbReference type="SAM" id="MobiDB-lite"/>
    </source>
</evidence>
<dbReference type="EMBL" id="JAJFAZ020000005">
    <property type="protein sequence ID" value="KAI5327834.1"/>
    <property type="molecule type" value="Genomic_DNA"/>
</dbReference>
<keyword evidence="6" id="KW-1185">Reference proteome</keyword>
<evidence type="ECO:0000259" key="3">
    <source>
        <dbReference type="PROSITE" id="PS50158"/>
    </source>
</evidence>
<dbReference type="InterPro" id="IPR043502">
    <property type="entry name" value="DNA/RNA_pol_sf"/>
</dbReference>